<dbReference type="GO" id="GO:0000127">
    <property type="term" value="C:transcription factor TFIIIC complex"/>
    <property type="evidence" value="ECO:0007669"/>
    <property type="project" value="TreeGrafter"/>
</dbReference>
<proteinExistence type="predicted"/>
<feature type="compositionally biased region" description="Basic and acidic residues" evidence="1">
    <location>
        <begin position="276"/>
        <end position="285"/>
    </location>
</feature>
<dbReference type="GO" id="GO:0006383">
    <property type="term" value="P:transcription by RNA polymerase III"/>
    <property type="evidence" value="ECO:0007669"/>
    <property type="project" value="InterPro"/>
</dbReference>
<evidence type="ECO:0000313" key="2">
    <source>
        <dbReference type="EMBL" id="KAJ9614337.1"/>
    </source>
</evidence>
<organism evidence="2 3">
    <name type="scientific">Cladophialophora chaetospira</name>
    <dbReference type="NCBI Taxonomy" id="386627"/>
    <lineage>
        <taxon>Eukaryota</taxon>
        <taxon>Fungi</taxon>
        <taxon>Dikarya</taxon>
        <taxon>Ascomycota</taxon>
        <taxon>Pezizomycotina</taxon>
        <taxon>Eurotiomycetes</taxon>
        <taxon>Chaetothyriomycetidae</taxon>
        <taxon>Chaetothyriales</taxon>
        <taxon>Herpotrichiellaceae</taxon>
        <taxon>Cladophialophora</taxon>
    </lineage>
</organism>
<dbReference type="Proteomes" id="UP001172673">
    <property type="component" value="Unassembled WGS sequence"/>
</dbReference>
<dbReference type="SMART" id="SM00028">
    <property type="entry name" value="TPR"/>
    <property type="match status" value="7"/>
</dbReference>
<accession>A0AA38XIZ5</accession>
<dbReference type="PANTHER" id="PTHR23082">
    <property type="entry name" value="TRANSCRIPTION INITIATION FACTOR IIIC TFIIIC , POLYPEPTIDE 3-RELATED"/>
    <property type="match status" value="1"/>
</dbReference>
<feature type="region of interest" description="Disordered" evidence="1">
    <location>
        <begin position="254"/>
        <end position="314"/>
    </location>
</feature>
<dbReference type="PANTHER" id="PTHR23082:SF0">
    <property type="entry name" value="GENERAL TRANSCRIPTION FACTOR 3C POLYPEPTIDE 3"/>
    <property type="match status" value="1"/>
</dbReference>
<feature type="region of interest" description="Disordered" evidence="1">
    <location>
        <begin position="1120"/>
        <end position="1202"/>
    </location>
</feature>
<dbReference type="InterPro" id="IPR011990">
    <property type="entry name" value="TPR-like_helical_dom_sf"/>
</dbReference>
<feature type="compositionally biased region" description="Basic and acidic residues" evidence="1">
    <location>
        <begin position="934"/>
        <end position="945"/>
    </location>
</feature>
<evidence type="ECO:0000313" key="3">
    <source>
        <dbReference type="Proteomes" id="UP001172673"/>
    </source>
</evidence>
<feature type="compositionally biased region" description="Polar residues" evidence="1">
    <location>
        <begin position="113"/>
        <end position="130"/>
    </location>
</feature>
<comment type="caution">
    <text evidence="2">The sequence shown here is derived from an EMBL/GenBank/DDBJ whole genome shotgun (WGS) entry which is preliminary data.</text>
</comment>
<sequence>MSNISPNGSLPVERNGSFLPAPQYSWQAQIPPITPDELYSQTSKARVSLPDGYGPGLGSPLQGLPPRPPAVVPAQSLQQTLSAAHFFSQYHPEQRYTPNPFHDRFLTFNRSLSQSQPQGSNFTSPHSQQAEHAVQRGQLYGSSNTFSQQQGQHASTNHSHYPAHPQLHFGGNSAQDPGHPAAAVAFEVSNRVPAVHRQYTFSNHNAVPAQQQPHGEDSPTHGAVQDAALIAILRPNRLQDAPGMSMATSETPDLPLSLIDNGSIPPGLAPKRGRPKKLDVDGEPNKRRKKGTGQKGGWNKDLRTGPRQPINPGPEFNALYAQAIEAYVDEQDIAKALDLTSKAIAINPEIYSAHALQAELLYALGEDDMAANTLLVGAHAMPNDPEVWFQAATALLEGSSEPRSGAVQAAIECYSQILTTGSAAHRHIEARFQRSAVNRAIYHYSMAMRDLEKILKTMPRDPRVLRQFTEICIEIDDLERAKTKYEEIFEYYRENGFHGEQPFAWAHILVYSQVLALEDPQDAAISNALMELKRLSRWILGREDEMYWDDCIQDDREFDPEDEPRRDLVSQFIPGMHPLDAYGTGLPLEIRVRLGILRLAHSNRALDEAMAHFEWLDPEDRDEGASIHEYPDLFLEVAQGLYDAKEYDTALRYFQALKDTNSYSHTDFWLAMGTSTYMCGDKVQALECYEEARIGDDNSVEARTQLSRLFAEMGDKELAMENARAAIRIAESLVPDTGKRAYEVKDLRLPREEAEKALKEAFKLAGEYSGGTPIERIETKLQMVGRGRHRKRLPAKKKSKRRNQADNVEGEVGDGETLPQSTVGRLVVEKVARNRQDRSPPRCEAAPPKYEFRVKRPTVKEREARRTDTANSHYQKLLDSTDDMRAGDENARRTWMEFAGLLLKDFRSNRAFYSDDQMKNVSGRRREALIDERKKWQEQPESSHPEEEEVDPDLPIPSVESTLPTEYLEIAFSEWLDIFLEYALLYSQDSGPDAQTRCYSIIDATLECIIWKRDPQVLLQIYITYLACAMAFRDEDTLFNMILRWFLRTYQFNNDVYRLFGAINLVYPHPVDSTGREGQMKNAISCSQGMQQFIFKQILTMDVSLPGDYDPPEFGPVPKFMRNSGRGAELDTLNEDGSEGTPIVDTARSRSSTEETPELQDQTGAPQEYIMHLTDRTRTPSEQLTAPEDQEHQEPFSQAAQPQIMNQQREIRPTSNVAEMNALLLLLLGQIHYAAAVGITADKVGDKLSAALSYFFRAQSLDPKNPVILLSISLAYMHHVFLKKCDNRHMTLLQGWAFFEEYVDARRDWARRKVQESKDGQRAAGLAVDGLEVFIEREIEFNRARCWHMLGMSEQAVRSYENVLSMPVPTGDDDDEAKNSDFTMDAAYAVSSIYAASGNMEMARQVTENYLVV</sequence>
<dbReference type="SUPFAM" id="SSF48452">
    <property type="entry name" value="TPR-like"/>
    <property type="match status" value="1"/>
</dbReference>
<evidence type="ECO:0000256" key="1">
    <source>
        <dbReference type="SAM" id="MobiDB-lite"/>
    </source>
</evidence>
<name>A0AA38XIZ5_9EURO</name>
<feature type="region of interest" description="Disordered" evidence="1">
    <location>
        <begin position="113"/>
        <end position="178"/>
    </location>
</feature>
<dbReference type="Gene3D" id="1.25.40.10">
    <property type="entry name" value="Tetratricopeptide repeat domain"/>
    <property type="match status" value="3"/>
</dbReference>
<dbReference type="InterPro" id="IPR039340">
    <property type="entry name" value="Tfc4/TFIIIC-102/Sfc4"/>
</dbReference>
<feature type="compositionally biased region" description="Basic residues" evidence="1">
    <location>
        <begin position="786"/>
        <end position="802"/>
    </location>
</feature>
<protein>
    <submittedName>
        <fullName evidence="2">Transcription factor TFIIIC subunit tfc4</fullName>
    </submittedName>
</protein>
<dbReference type="EMBL" id="JAPDRK010000003">
    <property type="protein sequence ID" value="KAJ9614337.1"/>
    <property type="molecule type" value="Genomic_DNA"/>
</dbReference>
<keyword evidence="3" id="KW-1185">Reference proteome</keyword>
<dbReference type="InterPro" id="IPR019734">
    <property type="entry name" value="TPR_rpt"/>
</dbReference>
<feature type="region of interest" description="Disordered" evidence="1">
    <location>
        <begin position="934"/>
        <end position="956"/>
    </location>
</feature>
<feature type="compositionally biased region" description="Polar residues" evidence="1">
    <location>
        <begin position="140"/>
        <end position="159"/>
    </location>
</feature>
<feature type="region of interest" description="Disordered" evidence="1">
    <location>
        <begin position="785"/>
        <end position="819"/>
    </location>
</feature>
<gene>
    <name evidence="2" type="primary">TFC4</name>
    <name evidence="2" type="ORF">H2200_002473</name>
</gene>
<reference evidence="2" key="1">
    <citation type="submission" date="2022-10" db="EMBL/GenBank/DDBJ databases">
        <title>Culturing micro-colonial fungi from biological soil crusts in the Mojave desert and describing Neophaeococcomyces mojavensis, and introducing the new genera and species Taxawa tesnikishii.</title>
        <authorList>
            <person name="Kurbessoian T."/>
            <person name="Stajich J.E."/>
        </authorList>
    </citation>
    <scope>NUCLEOTIDE SEQUENCE</scope>
    <source>
        <strain evidence="2">TK_41</strain>
    </source>
</reference>